<dbReference type="RefSeq" id="WP_006101891.1">
    <property type="nucleotide sequence ID" value="NZ_DS989852.1"/>
</dbReference>
<keyword evidence="3" id="KW-1185">Reference proteome</keyword>
<dbReference type="HOGENOM" id="CLU_202586_0_0_3"/>
<keyword evidence="1" id="KW-0472">Membrane</keyword>
<feature type="transmembrane region" description="Helical" evidence="1">
    <location>
        <begin position="45"/>
        <end position="65"/>
    </location>
</feature>
<name>B4VTP0_9CYAN</name>
<dbReference type="AlphaFoldDB" id="B4VTP0"/>
<keyword evidence="1" id="KW-0812">Transmembrane</keyword>
<gene>
    <name evidence="2" type="ORF">MC7420_6038</name>
</gene>
<organism evidence="2 3">
    <name type="scientific">Coleofasciculus chthonoplastes PCC 7420</name>
    <dbReference type="NCBI Taxonomy" id="118168"/>
    <lineage>
        <taxon>Bacteria</taxon>
        <taxon>Bacillati</taxon>
        <taxon>Cyanobacteriota</taxon>
        <taxon>Cyanophyceae</taxon>
        <taxon>Coleofasciculales</taxon>
        <taxon>Coleofasciculaceae</taxon>
        <taxon>Coleofasciculus</taxon>
    </lineage>
</organism>
<evidence type="ECO:0000256" key="1">
    <source>
        <dbReference type="SAM" id="Phobius"/>
    </source>
</evidence>
<evidence type="ECO:0000313" key="3">
    <source>
        <dbReference type="Proteomes" id="UP000003835"/>
    </source>
</evidence>
<proteinExistence type="predicted"/>
<protein>
    <submittedName>
        <fullName evidence="2">Uncharacterized protein</fullName>
    </submittedName>
</protein>
<dbReference type="EMBL" id="DS989852">
    <property type="protein sequence ID" value="EDX74560.1"/>
    <property type="molecule type" value="Genomic_DNA"/>
</dbReference>
<keyword evidence="1" id="KW-1133">Transmembrane helix</keyword>
<feature type="transmembrane region" description="Helical" evidence="1">
    <location>
        <begin position="12"/>
        <end position="39"/>
    </location>
</feature>
<dbReference type="Proteomes" id="UP000003835">
    <property type="component" value="Unassembled WGS sequence"/>
</dbReference>
<reference evidence="2 3" key="1">
    <citation type="submission" date="2008-07" db="EMBL/GenBank/DDBJ databases">
        <authorList>
            <person name="Tandeau de Marsac N."/>
            <person name="Ferriera S."/>
            <person name="Johnson J."/>
            <person name="Kravitz S."/>
            <person name="Beeson K."/>
            <person name="Sutton G."/>
            <person name="Rogers Y.-H."/>
            <person name="Friedman R."/>
            <person name="Frazier M."/>
            <person name="Venter J.C."/>
        </authorList>
    </citation>
    <scope>NUCLEOTIDE SEQUENCE [LARGE SCALE GENOMIC DNA]</scope>
    <source>
        <strain evidence="2 3">PCC 7420</strain>
    </source>
</reference>
<evidence type="ECO:0000313" key="2">
    <source>
        <dbReference type="EMBL" id="EDX74560.1"/>
    </source>
</evidence>
<accession>B4VTP0</accession>
<sequence length="67" mass="7037">MNQSPNEGTKTFLYIIGIALGVGLLLAAFVLLLTGLGVIQQIPSAVVWAIVLFSIGIGILTGLTIRR</sequence>